<comment type="caution">
    <text evidence="8">The sequence shown here is derived from an EMBL/GenBank/DDBJ whole genome shotgun (WGS) entry which is preliminary data.</text>
</comment>
<dbReference type="InterPro" id="IPR011611">
    <property type="entry name" value="PfkB_dom"/>
</dbReference>
<dbReference type="GO" id="GO:0016052">
    <property type="term" value="P:carbohydrate catabolic process"/>
    <property type="evidence" value="ECO:0007669"/>
    <property type="project" value="UniProtKB-ARBA"/>
</dbReference>
<dbReference type="PROSITE" id="PS00584">
    <property type="entry name" value="PFKB_KINASES_2"/>
    <property type="match status" value="1"/>
</dbReference>
<evidence type="ECO:0000256" key="6">
    <source>
        <dbReference type="PIRNR" id="PIRNR000535"/>
    </source>
</evidence>
<dbReference type="FunFam" id="3.40.1190.20:FF:000001">
    <property type="entry name" value="Phosphofructokinase"/>
    <property type="match status" value="1"/>
</dbReference>
<sequence>MNAPQAITVTLNPAIDQLVTLDALLPGQVQRALGSVQAPGGKGINVAAALAGLGVSTAALGVLGSDNAGMFEALFAQRGIADACLRVPGQTRTNIKLVADGGRQTTDINLPGLVLAEAHLHAVMAALARYLRPGLAVVLSGSLPTGLPADSWVRLQAQAVAAGADVLLDTSEAPLAAALATAPHAAMPWAIKPNREELQAATGLLLDGRDALLAAARSLLDRGLGLAVVSMGEEGALFASAQGAVIARPPQRVRGSSVGAGDAMVAGMVAARLRGLDLADTARLSTASALAWLQAAPAREVDADRVQALAASVLLEPCQWP</sequence>
<dbReference type="RefSeq" id="WP_319073507.1">
    <property type="nucleotide sequence ID" value="NZ_JAWWMZ010000003.1"/>
</dbReference>
<dbReference type="SUPFAM" id="SSF53613">
    <property type="entry name" value="Ribokinase-like"/>
    <property type="match status" value="1"/>
</dbReference>
<keyword evidence="5" id="KW-0067">ATP-binding</keyword>
<evidence type="ECO:0000259" key="7">
    <source>
        <dbReference type="Pfam" id="PF00294"/>
    </source>
</evidence>
<dbReference type="InterPro" id="IPR029056">
    <property type="entry name" value="Ribokinase-like"/>
</dbReference>
<comment type="similarity">
    <text evidence="1 6">Belongs to the carbohydrate kinase PfkB family.</text>
</comment>
<gene>
    <name evidence="8" type="ORF">SGN30_11150</name>
</gene>
<keyword evidence="3" id="KW-0547">Nucleotide-binding</keyword>
<dbReference type="Gene3D" id="3.40.1190.20">
    <property type="match status" value="1"/>
</dbReference>
<dbReference type="PANTHER" id="PTHR46566">
    <property type="entry name" value="1-PHOSPHOFRUCTOKINASE-RELATED"/>
    <property type="match status" value="1"/>
</dbReference>
<reference evidence="8" key="1">
    <citation type="submission" date="2023-11" db="EMBL/GenBank/DDBJ databases">
        <title>Identification and selenium tolerance of Delftia acidovorans R3-25.</title>
        <authorList>
            <person name="Zhang S."/>
            <person name="Liu Y."/>
            <person name="Guo Y."/>
        </authorList>
    </citation>
    <scope>NUCLEOTIDE SEQUENCE</scope>
    <source>
        <strain evidence="8">R3-25</strain>
    </source>
</reference>
<evidence type="ECO:0000313" key="8">
    <source>
        <dbReference type="EMBL" id="MDX4953972.1"/>
    </source>
</evidence>
<accession>A0AAJ2VA10</accession>
<dbReference type="InterPro" id="IPR017583">
    <property type="entry name" value="Tagatose/fructose_Pkinase"/>
</dbReference>
<evidence type="ECO:0000256" key="1">
    <source>
        <dbReference type="ARBA" id="ARBA00010688"/>
    </source>
</evidence>
<evidence type="ECO:0000256" key="2">
    <source>
        <dbReference type="ARBA" id="ARBA00022679"/>
    </source>
</evidence>
<dbReference type="GO" id="GO:0005524">
    <property type="term" value="F:ATP binding"/>
    <property type="evidence" value="ECO:0007669"/>
    <property type="project" value="UniProtKB-KW"/>
</dbReference>
<dbReference type="EMBL" id="JAWWMZ010000003">
    <property type="protein sequence ID" value="MDX4953972.1"/>
    <property type="molecule type" value="Genomic_DNA"/>
</dbReference>
<dbReference type="CDD" id="cd01164">
    <property type="entry name" value="FruK_PfkB_like"/>
    <property type="match status" value="1"/>
</dbReference>
<dbReference type="PANTHER" id="PTHR46566:SF5">
    <property type="entry name" value="1-PHOSPHOFRUCTOKINASE"/>
    <property type="match status" value="1"/>
</dbReference>
<dbReference type="AlphaFoldDB" id="A0AAJ2VA10"/>
<dbReference type="Proteomes" id="UP001287445">
    <property type="component" value="Unassembled WGS sequence"/>
</dbReference>
<evidence type="ECO:0000256" key="3">
    <source>
        <dbReference type="ARBA" id="ARBA00022741"/>
    </source>
</evidence>
<dbReference type="GO" id="GO:0008443">
    <property type="term" value="F:phosphofructokinase activity"/>
    <property type="evidence" value="ECO:0007669"/>
    <property type="project" value="TreeGrafter"/>
</dbReference>
<evidence type="ECO:0000256" key="5">
    <source>
        <dbReference type="ARBA" id="ARBA00022840"/>
    </source>
</evidence>
<protein>
    <recommendedName>
        <fullName evidence="6">Phosphofructokinase</fullName>
    </recommendedName>
</protein>
<proteinExistence type="inferred from homology"/>
<organism evidence="8 9">
    <name type="scientific">Delftia acidovorans</name>
    <name type="common">Pseudomonas acidovorans</name>
    <name type="synonym">Comamonas acidovorans</name>
    <dbReference type="NCBI Taxonomy" id="80866"/>
    <lineage>
        <taxon>Bacteria</taxon>
        <taxon>Pseudomonadati</taxon>
        <taxon>Pseudomonadota</taxon>
        <taxon>Betaproteobacteria</taxon>
        <taxon>Burkholderiales</taxon>
        <taxon>Comamonadaceae</taxon>
        <taxon>Delftia</taxon>
    </lineage>
</organism>
<keyword evidence="2 6" id="KW-0808">Transferase</keyword>
<dbReference type="Pfam" id="PF00294">
    <property type="entry name" value="PfkB"/>
    <property type="match status" value="1"/>
</dbReference>
<dbReference type="GO" id="GO:0005829">
    <property type="term" value="C:cytosol"/>
    <property type="evidence" value="ECO:0007669"/>
    <property type="project" value="TreeGrafter"/>
</dbReference>
<dbReference type="NCBIfam" id="TIGR03168">
    <property type="entry name" value="1-PFK"/>
    <property type="match status" value="1"/>
</dbReference>
<evidence type="ECO:0000256" key="4">
    <source>
        <dbReference type="ARBA" id="ARBA00022777"/>
    </source>
</evidence>
<dbReference type="GO" id="GO:0044281">
    <property type="term" value="P:small molecule metabolic process"/>
    <property type="evidence" value="ECO:0007669"/>
    <property type="project" value="UniProtKB-ARBA"/>
</dbReference>
<keyword evidence="4" id="KW-0418">Kinase</keyword>
<dbReference type="InterPro" id="IPR002173">
    <property type="entry name" value="Carboh/pur_kinase_PfkB_CS"/>
</dbReference>
<evidence type="ECO:0000313" key="9">
    <source>
        <dbReference type="Proteomes" id="UP001287445"/>
    </source>
</evidence>
<dbReference type="PIRSF" id="PIRSF000535">
    <property type="entry name" value="1PFK/6PFK/LacC"/>
    <property type="match status" value="1"/>
</dbReference>
<feature type="domain" description="Carbohydrate kinase PfkB" evidence="7">
    <location>
        <begin position="12"/>
        <end position="294"/>
    </location>
</feature>
<name>A0AAJ2VA10_DELAC</name>